<dbReference type="PROSITE" id="PS51186">
    <property type="entry name" value="GNAT"/>
    <property type="match status" value="1"/>
</dbReference>
<gene>
    <name evidence="2" type="ORF">Fadolivirus_1_892</name>
</gene>
<dbReference type="SUPFAM" id="SSF55729">
    <property type="entry name" value="Acyl-CoA N-acyltransferases (Nat)"/>
    <property type="match status" value="1"/>
</dbReference>
<dbReference type="GO" id="GO:0016747">
    <property type="term" value="F:acyltransferase activity, transferring groups other than amino-acyl groups"/>
    <property type="evidence" value="ECO:0007669"/>
    <property type="project" value="InterPro"/>
</dbReference>
<reference evidence="2 3" key="1">
    <citation type="submission" date="2020-04" db="EMBL/GenBank/DDBJ databases">
        <title>Advantages and limits of metagenomic assembly and binning of a giant virus.</title>
        <authorList>
            <person name="Schulz F."/>
            <person name="Andreani J."/>
            <person name="Francis R."/>
            <person name="Boudjemaa H."/>
            <person name="Bou Khalil J.Y."/>
            <person name="Lee J."/>
            <person name="La Scola B."/>
            <person name="Woyke T."/>
        </authorList>
    </citation>
    <scope>NUCLEOTIDE SEQUENCE [LARGE SCALE GENOMIC DNA]</scope>
    <source>
        <strain evidence="2 3">FV1/VV64</strain>
    </source>
</reference>
<organism evidence="2 3">
    <name type="scientific">Fadolivirus FV1/VV64</name>
    <dbReference type="NCBI Taxonomy" id="3070911"/>
    <lineage>
        <taxon>Viruses</taxon>
        <taxon>Varidnaviria</taxon>
        <taxon>Bamfordvirae</taxon>
        <taxon>Nucleocytoviricota</taxon>
        <taxon>Megaviricetes</taxon>
        <taxon>Imitervirales</taxon>
        <taxon>Mimiviridae</taxon>
        <taxon>Klosneuvirinae</taxon>
        <taxon>Fadolivirus</taxon>
        <taxon>Fadolivirus algeromassiliense</taxon>
    </lineage>
</organism>
<keyword evidence="3" id="KW-1185">Reference proteome</keyword>
<feature type="domain" description="N-acetyltransferase" evidence="1">
    <location>
        <begin position="45"/>
        <end position="179"/>
    </location>
</feature>
<protein>
    <submittedName>
        <fullName evidence="2">Acetyltransferase GNAT</fullName>
    </submittedName>
</protein>
<sequence length="179" mass="21127">MDNQINNIIDNIETINKRRNIIKQIIKQIILKQIIFEVYHISNNLELNKLKEYENDIQNMMVGCFGEKLHSISSGSGFWVIGLLENKLVSALLVELNLGDPWIWYVCRNTDPKYKDYGIGEYMIRYTLAYLKQKYNEYNKIYLLALQKPVSRTKFYQSLGFVLTGQIYYDTPEMVFTQT</sequence>
<dbReference type="InterPro" id="IPR016181">
    <property type="entry name" value="Acyl_CoA_acyltransferase"/>
</dbReference>
<dbReference type="EMBL" id="MT418680">
    <property type="protein sequence ID" value="QKF94350.1"/>
    <property type="molecule type" value="Genomic_DNA"/>
</dbReference>
<evidence type="ECO:0000313" key="3">
    <source>
        <dbReference type="Proteomes" id="UP001162001"/>
    </source>
</evidence>
<evidence type="ECO:0000259" key="1">
    <source>
        <dbReference type="PROSITE" id="PS51186"/>
    </source>
</evidence>
<dbReference type="InterPro" id="IPR000182">
    <property type="entry name" value="GNAT_dom"/>
</dbReference>
<dbReference type="Proteomes" id="UP001162001">
    <property type="component" value="Segment"/>
</dbReference>
<dbReference type="Gene3D" id="3.40.630.30">
    <property type="match status" value="1"/>
</dbReference>
<accession>A0A7D3UTK4</accession>
<proteinExistence type="predicted"/>
<name>A0A7D3UTK4_9VIRU</name>
<evidence type="ECO:0000313" key="2">
    <source>
        <dbReference type="EMBL" id="QKF94350.1"/>
    </source>
</evidence>